<feature type="signal peptide" evidence="2">
    <location>
        <begin position="1"/>
        <end position="20"/>
    </location>
</feature>
<comment type="caution">
    <text evidence="3">The sequence shown here is derived from an EMBL/GenBank/DDBJ whole genome shotgun (WGS) entry which is preliminary data.</text>
</comment>
<feature type="transmembrane region" description="Helical" evidence="1">
    <location>
        <begin position="270"/>
        <end position="290"/>
    </location>
</feature>
<keyword evidence="1" id="KW-1133">Transmembrane helix</keyword>
<feature type="transmembrane region" description="Helical" evidence="1">
    <location>
        <begin position="221"/>
        <end position="250"/>
    </location>
</feature>
<dbReference type="PANTHER" id="PTHR23021">
    <property type="entry name" value="SERPENTINE RECEPTOR, CLASS T"/>
    <property type="match status" value="1"/>
</dbReference>
<protein>
    <recommendedName>
        <fullName evidence="5">Serpentine receptor class gamma</fullName>
    </recommendedName>
</protein>
<dbReference type="EMBL" id="AZBU02000006">
    <property type="protein sequence ID" value="TKR71626.1"/>
    <property type="molecule type" value="Genomic_DNA"/>
</dbReference>
<evidence type="ECO:0000256" key="1">
    <source>
        <dbReference type="SAM" id="Phobius"/>
    </source>
</evidence>
<keyword evidence="1" id="KW-0812">Transmembrane</keyword>
<dbReference type="AlphaFoldDB" id="A0A4U5MPJ5"/>
<feature type="transmembrane region" description="Helical" evidence="1">
    <location>
        <begin position="44"/>
        <end position="63"/>
    </location>
</feature>
<evidence type="ECO:0000313" key="3">
    <source>
        <dbReference type="EMBL" id="TKR71626.1"/>
    </source>
</evidence>
<accession>A0A4U5MPJ5</accession>
<sequence>MMNMMFFPPFLFFLPNSGESDRVFTLTTTILVSFMESPKGVQTQILPYAVIVAVVVAVAVFGLEMDETQRTAGILYISIGTIFPLIYGRMVYILLSRKRYRDLECFRIVALIGIVQLFCAPGPFLCGLAHLLDYDPWSIASWGMKLFAFGCRTEPPLSFVLALNRIKILCDLKYPAMIHKVLIAIILLYGCAYFGALLTPFTDFIVTPRQHLGIYNFSLPLTVAITQTSAIVNIASMTACLICYVIVCFYLVCKKTQIGTIKDWKAEKGILIYAFLKFLLDVLIVIGYNYMPIPPYEWVPVFISFSYSADMLFLPPVLYIFLNKSIRSEFFACIRASN</sequence>
<organism evidence="3 4">
    <name type="scientific">Steinernema carpocapsae</name>
    <name type="common">Entomopathogenic nematode</name>
    <dbReference type="NCBI Taxonomy" id="34508"/>
    <lineage>
        <taxon>Eukaryota</taxon>
        <taxon>Metazoa</taxon>
        <taxon>Ecdysozoa</taxon>
        <taxon>Nematoda</taxon>
        <taxon>Chromadorea</taxon>
        <taxon>Rhabditida</taxon>
        <taxon>Tylenchina</taxon>
        <taxon>Panagrolaimomorpha</taxon>
        <taxon>Strongyloidoidea</taxon>
        <taxon>Steinernematidae</taxon>
        <taxon>Steinernema</taxon>
    </lineage>
</organism>
<evidence type="ECO:0008006" key="5">
    <source>
        <dbReference type="Google" id="ProtNLM"/>
    </source>
</evidence>
<keyword evidence="2" id="KW-0732">Signal</keyword>
<feature type="transmembrane region" description="Helical" evidence="1">
    <location>
        <begin position="181"/>
        <end position="201"/>
    </location>
</feature>
<proteinExistence type="predicted"/>
<dbReference type="OrthoDB" id="5829915at2759"/>
<gene>
    <name evidence="3" type="ORF">L596_019194</name>
</gene>
<keyword evidence="1" id="KW-0472">Membrane</keyword>
<feature type="transmembrane region" description="Helical" evidence="1">
    <location>
        <begin position="107"/>
        <end position="132"/>
    </location>
</feature>
<dbReference type="Proteomes" id="UP000298663">
    <property type="component" value="Unassembled WGS sequence"/>
</dbReference>
<reference evidence="3 4" key="1">
    <citation type="journal article" date="2015" name="Genome Biol.">
        <title>Comparative genomics of Steinernema reveals deeply conserved gene regulatory networks.</title>
        <authorList>
            <person name="Dillman A.R."/>
            <person name="Macchietto M."/>
            <person name="Porter C.F."/>
            <person name="Rogers A."/>
            <person name="Williams B."/>
            <person name="Antoshechkin I."/>
            <person name="Lee M.M."/>
            <person name="Goodwin Z."/>
            <person name="Lu X."/>
            <person name="Lewis E.E."/>
            <person name="Goodrich-Blair H."/>
            <person name="Stock S.P."/>
            <person name="Adams B.J."/>
            <person name="Sternberg P.W."/>
            <person name="Mortazavi A."/>
        </authorList>
    </citation>
    <scope>NUCLEOTIDE SEQUENCE [LARGE SCALE GENOMIC DNA]</scope>
    <source>
        <strain evidence="3 4">ALL</strain>
    </source>
</reference>
<feature type="transmembrane region" description="Helical" evidence="1">
    <location>
        <begin position="302"/>
        <end position="322"/>
    </location>
</feature>
<feature type="transmembrane region" description="Helical" evidence="1">
    <location>
        <begin position="75"/>
        <end position="95"/>
    </location>
</feature>
<dbReference type="Pfam" id="PF10321">
    <property type="entry name" value="7TM_GPCR_Srt"/>
    <property type="match status" value="1"/>
</dbReference>
<reference evidence="3 4" key="2">
    <citation type="journal article" date="2019" name="G3 (Bethesda)">
        <title>Hybrid Assembly of the Genome of the Entomopathogenic Nematode Steinernema carpocapsae Identifies the X-Chromosome.</title>
        <authorList>
            <person name="Serra L."/>
            <person name="Macchietto M."/>
            <person name="Macias-Munoz A."/>
            <person name="McGill C.J."/>
            <person name="Rodriguez I.M."/>
            <person name="Rodriguez B."/>
            <person name="Murad R."/>
            <person name="Mortazavi A."/>
        </authorList>
    </citation>
    <scope>NUCLEOTIDE SEQUENCE [LARGE SCALE GENOMIC DNA]</scope>
    <source>
        <strain evidence="3 4">ALL</strain>
    </source>
</reference>
<name>A0A4U5MPJ5_STECR</name>
<feature type="chain" id="PRO_5020699744" description="Serpentine receptor class gamma" evidence="2">
    <location>
        <begin position="21"/>
        <end position="338"/>
    </location>
</feature>
<dbReference type="InterPro" id="IPR019425">
    <property type="entry name" value="7TM_GPCR_serpentine_rcpt_Srt"/>
</dbReference>
<keyword evidence="4" id="KW-1185">Reference proteome</keyword>
<evidence type="ECO:0000313" key="4">
    <source>
        <dbReference type="Proteomes" id="UP000298663"/>
    </source>
</evidence>
<evidence type="ECO:0000256" key="2">
    <source>
        <dbReference type="SAM" id="SignalP"/>
    </source>
</evidence>